<dbReference type="PROSITE" id="PS01278">
    <property type="entry name" value="MTTASE_RADICAL"/>
    <property type="match status" value="1"/>
</dbReference>
<dbReference type="Gene3D" id="3.80.30.20">
    <property type="entry name" value="tm_1862 like domain"/>
    <property type="match status" value="1"/>
</dbReference>
<organism evidence="9 10">
    <name type="scientific">Steroidobacter agaridevorans</name>
    <dbReference type="NCBI Taxonomy" id="2695856"/>
    <lineage>
        <taxon>Bacteria</taxon>
        <taxon>Pseudomonadati</taxon>
        <taxon>Pseudomonadota</taxon>
        <taxon>Gammaproteobacteria</taxon>
        <taxon>Steroidobacterales</taxon>
        <taxon>Steroidobacteraceae</taxon>
        <taxon>Steroidobacter</taxon>
    </lineage>
</organism>
<dbReference type="SFLD" id="SFLDG01069">
    <property type="entry name" value="UPF0313"/>
    <property type="match status" value="1"/>
</dbReference>
<evidence type="ECO:0000256" key="7">
    <source>
        <dbReference type="SAM" id="MobiDB-lite"/>
    </source>
</evidence>
<dbReference type="Pfam" id="PF08497">
    <property type="entry name" value="Radical_SAM_N"/>
    <property type="match status" value="1"/>
</dbReference>
<evidence type="ECO:0000256" key="4">
    <source>
        <dbReference type="ARBA" id="ARBA00023004"/>
    </source>
</evidence>
<accession>A0A829Y4T2</accession>
<keyword evidence="5 6" id="KW-0411">Iron-sulfur</keyword>
<sequence>MTGREFLIDCFSMQPAPRELFSYRKHWASRFGTAPFLPMSKEEMDALGWDSCDIIVVTGDAYVDHPSFGMAIIGRVLEAQGFRVGIIAQPDWRSAEDFARLGKPNLFFGITGGNMDSMVNRYTSDRRIRSDDAYTPAGEGGKRPDRSVIVYSQRAREAFSDVPIVIGGIEASLRRIAHFDYWSEKVRRSVLLDAKADLLVYGNGERQIVEIAHRLAKGQPIDQIDDLRGTAFVRHATPEGWTEIDSTSIDEPGPLNPPIDPYAANDAKSKAAMQAAANNAAAEISSAAGAAPGMDASANSVIAANVLPTGGAPGKGASASTLAGEAPASEAANVPPCATAAKQPVAKVVKFHRHVPTSDRGQSVIRMPAFEAVRDDAVLYAHASRILHLESNPGNARALVQRHGNVDVWLNPPPLPLSMKEMDAIYELPYQRVPHPFYGEQKGANKIPAYEMIRFSIAIQRGCFGGCTFCSITEHEGRIIQNRSENSIIKEIETIRDSVPGFTGVISDLGGPTANMYRLACKSREIETACRRPSCVFPGICPNLNTNHTPLINLYRRARALPGIKKILIGSGVRYDLAVESPEYVKELVQHHVGGYLKIAPEAIGEGPLSKMMKPGVGTYYRFKELFEKFSREAGKEQYLIPYFIAAHPGTTDEDMLELALWLKQNGYRADQVQAFLPSPMATATAMWHSGKNPLRKVTHGSEEVHIPKGLKVRRLHKAFLRWHDANNWPILRDALRRMGRADLIGPGKQHLIPAWQPLGTGDAHEGRRSKHSPSPGQTSVPGRTNQRHESARAGASNAKDRRGLPAAASNANRPNAPQAAFNAKRAGASQAAPSKGAAGKPLKFRTQHTGLKGVRLPRSK</sequence>
<dbReference type="Pfam" id="PF11842">
    <property type="entry name" value="DUF3362"/>
    <property type="match status" value="1"/>
</dbReference>
<feature type="region of interest" description="Disordered" evidence="7">
    <location>
        <begin position="751"/>
        <end position="861"/>
    </location>
</feature>
<feature type="domain" description="Radical SAM core" evidence="8">
    <location>
        <begin position="449"/>
        <end position="725"/>
    </location>
</feature>
<dbReference type="InterPro" id="IPR006638">
    <property type="entry name" value="Elp3/MiaA/NifB-like_rSAM"/>
</dbReference>
<dbReference type="PANTHER" id="PTHR32331:SF0">
    <property type="entry name" value="UPF0313 PROTEIN YGIQ"/>
    <property type="match status" value="1"/>
</dbReference>
<dbReference type="InterPro" id="IPR013704">
    <property type="entry name" value="UPF0313_N"/>
</dbReference>
<dbReference type="InterPro" id="IPR023404">
    <property type="entry name" value="rSAM_horseshoe"/>
</dbReference>
<dbReference type="SMART" id="SM00729">
    <property type="entry name" value="Elp3"/>
    <property type="match status" value="1"/>
</dbReference>
<dbReference type="InterPro" id="IPR020612">
    <property type="entry name" value="Methylthiotransferase_CS"/>
</dbReference>
<dbReference type="SFLD" id="SFLDS00029">
    <property type="entry name" value="Radical_SAM"/>
    <property type="match status" value="1"/>
</dbReference>
<feature type="binding site" evidence="6">
    <location>
        <position position="463"/>
    </location>
    <ligand>
        <name>[4Fe-4S] cluster</name>
        <dbReference type="ChEBI" id="CHEBI:49883"/>
        <note>4Fe-4S-S-AdoMet</note>
    </ligand>
</feature>
<evidence type="ECO:0000256" key="6">
    <source>
        <dbReference type="HAMAP-Rule" id="MF_01251"/>
    </source>
</evidence>
<dbReference type="PROSITE" id="PS51918">
    <property type="entry name" value="RADICAL_SAM"/>
    <property type="match status" value="1"/>
</dbReference>
<dbReference type="GO" id="GO:0051539">
    <property type="term" value="F:4 iron, 4 sulfur cluster binding"/>
    <property type="evidence" value="ECO:0007669"/>
    <property type="project" value="UniProtKB-KW"/>
</dbReference>
<dbReference type="InterPro" id="IPR007197">
    <property type="entry name" value="rSAM"/>
</dbReference>
<dbReference type="GO" id="GO:0003824">
    <property type="term" value="F:catalytic activity"/>
    <property type="evidence" value="ECO:0007669"/>
    <property type="project" value="InterPro"/>
</dbReference>
<evidence type="ECO:0000259" key="8">
    <source>
        <dbReference type="PROSITE" id="PS51918"/>
    </source>
</evidence>
<evidence type="ECO:0000256" key="3">
    <source>
        <dbReference type="ARBA" id="ARBA00022723"/>
    </source>
</evidence>
<comment type="caution">
    <text evidence="9">The sequence shown here is derived from an EMBL/GenBank/DDBJ whole genome shotgun (WGS) entry which is preliminary data.</text>
</comment>
<feature type="binding site" evidence="6">
    <location>
        <position position="467"/>
    </location>
    <ligand>
        <name>[4Fe-4S] cluster</name>
        <dbReference type="ChEBI" id="CHEBI:49883"/>
        <note>4Fe-4S-S-AdoMet</note>
    </ligand>
</feature>
<dbReference type="SUPFAM" id="SSF102114">
    <property type="entry name" value="Radical SAM enzymes"/>
    <property type="match status" value="1"/>
</dbReference>
<dbReference type="InterPro" id="IPR024560">
    <property type="entry name" value="UPF0313_C"/>
</dbReference>
<evidence type="ECO:0000256" key="1">
    <source>
        <dbReference type="ARBA" id="ARBA00022485"/>
    </source>
</evidence>
<keyword evidence="10" id="KW-1185">Reference proteome</keyword>
<feature type="compositionally biased region" description="Low complexity" evidence="7">
    <location>
        <begin position="806"/>
        <end position="824"/>
    </location>
</feature>
<dbReference type="NCBIfam" id="TIGR03904">
    <property type="entry name" value="SAM_YgiQ"/>
    <property type="match status" value="1"/>
</dbReference>
<evidence type="ECO:0000313" key="10">
    <source>
        <dbReference type="Proteomes" id="UP000445000"/>
    </source>
</evidence>
<name>A0A829Y4T2_9GAMM</name>
<dbReference type="InterPro" id="IPR058240">
    <property type="entry name" value="rSAM_sf"/>
</dbReference>
<dbReference type="GO" id="GO:0005506">
    <property type="term" value="F:iron ion binding"/>
    <property type="evidence" value="ECO:0007669"/>
    <property type="project" value="UniProtKB-UniRule"/>
</dbReference>
<evidence type="ECO:0000313" key="9">
    <source>
        <dbReference type="EMBL" id="GFE78194.1"/>
    </source>
</evidence>
<protein>
    <recommendedName>
        <fullName evidence="8">Radical SAM core domain-containing protein</fullName>
    </recommendedName>
</protein>
<keyword evidence="1 6" id="KW-0004">4Fe-4S</keyword>
<keyword evidence="3 6" id="KW-0479">Metal-binding</keyword>
<evidence type="ECO:0000256" key="5">
    <source>
        <dbReference type="ARBA" id="ARBA00023014"/>
    </source>
</evidence>
<evidence type="ECO:0000256" key="2">
    <source>
        <dbReference type="ARBA" id="ARBA00022691"/>
    </source>
</evidence>
<gene>
    <name evidence="9" type="ORF">GCM10011487_01940</name>
</gene>
<keyword evidence="2 6" id="KW-0949">S-adenosyl-L-methionine</keyword>
<dbReference type="HAMAP" id="MF_01251">
    <property type="entry name" value="UPF0313"/>
    <property type="match status" value="1"/>
</dbReference>
<reference evidence="10" key="1">
    <citation type="submission" date="2020-01" db="EMBL/GenBank/DDBJ databases">
        <title>'Steroidobacter agaridevorans' sp. nov., agar-degrading bacteria isolated from rhizosphere soils.</title>
        <authorList>
            <person name="Ikenaga M."/>
            <person name="Kataoka M."/>
            <person name="Murouchi A."/>
            <person name="Katsuragi S."/>
            <person name="Sakai M."/>
        </authorList>
    </citation>
    <scope>NUCLEOTIDE SEQUENCE [LARGE SCALE GENOMIC DNA]</scope>
    <source>
        <strain evidence="10">YU21-B</strain>
    </source>
</reference>
<proteinExistence type="inferred from homology"/>
<dbReference type="PANTHER" id="PTHR32331">
    <property type="entry name" value="UPF0313 PROTEIN YGIQ"/>
    <property type="match status" value="1"/>
</dbReference>
<feature type="compositionally biased region" description="Polar residues" evidence="7">
    <location>
        <begin position="773"/>
        <end position="785"/>
    </location>
</feature>
<dbReference type="EMBL" id="BLJN01000001">
    <property type="protein sequence ID" value="GFE78194.1"/>
    <property type="molecule type" value="Genomic_DNA"/>
</dbReference>
<comment type="cofactor">
    <cofactor evidence="6">
        <name>[4Fe-4S] cluster</name>
        <dbReference type="ChEBI" id="CHEBI:49883"/>
    </cofactor>
    <text evidence="6">Binds 1 [4Fe-4S] cluster. The cluster is coordinated with 3 cysteines and an exchangeable S-adenosyl-L-methionine.</text>
</comment>
<dbReference type="Pfam" id="PF04055">
    <property type="entry name" value="Radical_SAM"/>
    <property type="match status" value="1"/>
</dbReference>
<comment type="similarity">
    <text evidence="6">Belongs to the UPF0313 family.</text>
</comment>
<keyword evidence="4 6" id="KW-0408">Iron</keyword>
<dbReference type="Proteomes" id="UP000445000">
    <property type="component" value="Unassembled WGS sequence"/>
</dbReference>
<dbReference type="AlphaFoldDB" id="A0A829Y4T2"/>
<feature type="binding site" evidence="6">
    <location>
        <position position="470"/>
    </location>
    <ligand>
        <name>[4Fe-4S] cluster</name>
        <dbReference type="ChEBI" id="CHEBI:49883"/>
        <note>4Fe-4S-S-AdoMet</note>
    </ligand>
</feature>
<dbReference type="InterPro" id="IPR022946">
    <property type="entry name" value="UPF0313"/>
</dbReference>